<dbReference type="Proteomes" id="UP001605036">
    <property type="component" value="Unassembled WGS sequence"/>
</dbReference>
<dbReference type="InterPro" id="IPR036249">
    <property type="entry name" value="Thioredoxin-like_sf"/>
</dbReference>
<reference evidence="2 3" key="1">
    <citation type="submission" date="2024-09" db="EMBL/GenBank/DDBJ databases">
        <title>Chromosome-scale assembly of Riccia fluitans.</title>
        <authorList>
            <person name="Paukszto L."/>
            <person name="Sawicki J."/>
            <person name="Karawczyk K."/>
            <person name="Piernik-Szablinska J."/>
            <person name="Szczecinska M."/>
            <person name="Mazdziarz M."/>
        </authorList>
    </citation>
    <scope>NUCLEOTIDE SEQUENCE [LARGE SCALE GENOMIC DNA]</scope>
    <source>
        <strain evidence="2">Rf_01</strain>
        <tissue evidence="2">Aerial parts of the thallus</tissue>
    </source>
</reference>
<sequence length="68" mass="7952">MTIKIYGSFRSPFVMAAGLTVYVKDQEFELLMTNIKSPEYMNKFNPFGKMPSYQDEDIILFESKAIMR</sequence>
<gene>
    <name evidence="2" type="ORF">R1flu_023756</name>
</gene>
<dbReference type="AlphaFoldDB" id="A0ABD1XSX5"/>
<feature type="domain" description="GST N-terminal" evidence="1">
    <location>
        <begin position="1"/>
        <end position="68"/>
    </location>
</feature>
<accession>A0ABD1XSX5</accession>
<dbReference type="EMBL" id="JBHFFA010000007">
    <property type="protein sequence ID" value="KAL2612064.1"/>
    <property type="molecule type" value="Genomic_DNA"/>
</dbReference>
<evidence type="ECO:0000313" key="3">
    <source>
        <dbReference type="Proteomes" id="UP001605036"/>
    </source>
</evidence>
<organism evidence="2 3">
    <name type="scientific">Riccia fluitans</name>
    <dbReference type="NCBI Taxonomy" id="41844"/>
    <lineage>
        <taxon>Eukaryota</taxon>
        <taxon>Viridiplantae</taxon>
        <taxon>Streptophyta</taxon>
        <taxon>Embryophyta</taxon>
        <taxon>Marchantiophyta</taxon>
        <taxon>Marchantiopsida</taxon>
        <taxon>Marchantiidae</taxon>
        <taxon>Marchantiales</taxon>
        <taxon>Ricciaceae</taxon>
        <taxon>Riccia</taxon>
    </lineage>
</organism>
<proteinExistence type="predicted"/>
<dbReference type="PROSITE" id="PS50404">
    <property type="entry name" value="GST_NTER"/>
    <property type="match status" value="1"/>
</dbReference>
<dbReference type="InterPro" id="IPR004045">
    <property type="entry name" value="Glutathione_S-Trfase_N"/>
</dbReference>
<dbReference type="Gene3D" id="3.40.30.10">
    <property type="entry name" value="Glutaredoxin"/>
    <property type="match status" value="1"/>
</dbReference>
<comment type="caution">
    <text evidence="2">The sequence shown here is derived from an EMBL/GenBank/DDBJ whole genome shotgun (WGS) entry which is preliminary data.</text>
</comment>
<dbReference type="SUPFAM" id="SSF52833">
    <property type="entry name" value="Thioredoxin-like"/>
    <property type="match status" value="1"/>
</dbReference>
<evidence type="ECO:0000313" key="2">
    <source>
        <dbReference type="EMBL" id="KAL2612064.1"/>
    </source>
</evidence>
<protein>
    <recommendedName>
        <fullName evidence="1">GST N-terminal domain-containing protein</fullName>
    </recommendedName>
</protein>
<dbReference type="Pfam" id="PF02798">
    <property type="entry name" value="GST_N"/>
    <property type="match status" value="1"/>
</dbReference>
<name>A0ABD1XSX5_9MARC</name>
<evidence type="ECO:0000259" key="1">
    <source>
        <dbReference type="PROSITE" id="PS50404"/>
    </source>
</evidence>
<keyword evidence="3" id="KW-1185">Reference proteome</keyword>